<dbReference type="InterPro" id="IPR000571">
    <property type="entry name" value="Znf_CCCH"/>
</dbReference>
<dbReference type="EnsemblPlants" id="Kaladp0024s0785.1.v1.1">
    <property type="protein sequence ID" value="Kaladp0024s0785.1.v1.1"/>
    <property type="gene ID" value="Kaladp0024s0785.v1.1"/>
</dbReference>
<evidence type="ECO:0000256" key="4">
    <source>
        <dbReference type="ARBA" id="ARBA00022833"/>
    </source>
</evidence>
<feature type="domain" description="C3H1-type" evidence="7">
    <location>
        <begin position="175"/>
        <end position="203"/>
    </location>
</feature>
<keyword evidence="2" id="KW-0677">Repeat</keyword>
<evidence type="ECO:0000256" key="1">
    <source>
        <dbReference type="ARBA" id="ARBA00022723"/>
    </source>
</evidence>
<feature type="region of interest" description="Disordered" evidence="6">
    <location>
        <begin position="207"/>
        <end position="257"/>
    </location>
</feature>
<evidence type="ECO:0000313" key="9">
    <source>
        <dbReference type="Proteomes" id="UP000594263"/>
    </source>
</evidence>
<accession>A0A7N0T8F5</accession>
<feature type="compositionally biased region" description="Polar residues" evidence="6">
    <location>
        <begin position="211"/>
        <end position="222"/>
    </location>
</feature>
<evidence type="ECO:0000313" key="8">
    <source>
        <dbReference type="EnsemblPlants" id="Kaladp0024s0785.1.v1.1"/>
    </source>
</evidence>
<keyword evidence="1 5" id="KW-0479">Metal-binding</keyword>
<dbReference type="AlphaFoldDB" id="A0A7N0T8F5"/>
<evidence type="ECO:0000256" key="5">
    <source>
        <dbReference type="PROSITE-ProRule" id="PRU00723"/>
    </source>
</evidence>
<dbReference type="GO" id="GO:0010468">
    <property type="term" value="P:regulation of gene expression"/>
    <property type="evidence" value="ECO:0007669"/>
    <property type="project" value="UniProtKB-ARBA"/>
</dbReference>
<dbReference type="Gene3D" id="4.10.1000.10">
    <property type="entry name" value="Zinc finger, CCCH-type"/>
    <property type="match status" value="3"/>
</dbReference>
<dbReference type="GO" id="GO:0003729">
    <property type="term" value="F:mRNA binding"/>
    <property type="evidence" value="ECO:0007669"/>
    <property type="project" value="InterPro"/>
</dbReference>
<proteinExistence type="predicted"/>
<dbReference type="OMA" id="NVPCRTF"/>
<evidence type="ECO:0000256" key="6">
    <source>
        <dbReference type="SAM" id="MobiDB-lite"/>
    </source>
</evidence>
<dbReference type="Proteomes" id="UP000594263">
    <property type="component" value="Unplaced"/>
</dbReference>
<sequence length="285" mass="31608">MSSRLNAAADSDAIVITTGLPEDHRPVVVNQSKSNMFYKTKLCANFMAGRCNNGRNCSFAHGREDMRFPPPNWRQLVAQGGDHAHVSRTSGENKEQHKKMQPCKIFQSGKVCPYGEKCIFQHEYPRNMRVDDSGKMIRKSEPNEYMAGADKAMATAGARSEDAARDEDKYAKFNYWKTKTCTKYETTGRCPFGDTCHFAHGQAELQAPGGHNQTRFSSLQPPATSPVRAAPPPIDSSAAGGSRDADDSSSHGYRIGPRVNWIAREKGLHKISRVYGDWPDMPPPN</sequence>
<keyword evidence="3 5" id="KW-0863">Zinc-finger</keyword>
<dbReference type="Pfam" id="PF14608">
    <property type="entry name" value="zf-CCCH_2"/>
    <property type="match status" value="1"/>
</dbReference>
<organism evidence="8 9">
    <name type="scientific">Kalanchoe fedtschenkoi</name>
    <name type="common">Lavender scallops</name>
    <name type="synonym">South American air plant</name>
    <dbReference type="NCBI Taxonomy" id="63787"/>
    <lineage>
        <taxon>Eukaryota</taxon>
        <taxon>Viridiplantae</taxon>
        <taxon>Streptophyta</taxon>
        <taxon>Embryophyta</taxon>
        <taxon>Tracheophyta</taxon>
        <taxon>Spermatophyta</taxon>
        <taxon>Magnoliopsida</taxon>
        <taxon>eudicotyledons</taxon>
        <taxon>Gunneridae</taxon>
        <taxon>Pentapetalae</taxon>
        <taxon>Saxifragales</taxon>
        <taxon>Crassulaceae</taxon>
        <taxon>Kalanchoe</taxon>
    </lineage>
</organism>
<keyword evidence="9" id="KW-1185">Reference proteome</keyword>
<dbReference type="InterPro" id="IPR045877">
    <property type="entry name" value="ZFP36-like"/>
</dbReference>
<evidence type="ECO:0000256" key="2">
    <source>
        <dbReference type="ARBA" id="ARBA00022737"/>
    </source>
</evidence>
<keyword evidence="4 5" id="KW-0862">Zinc</keyword>
<feature type="zinc finger region" description="C3H1-type" evidence="5">
    <location>
        <begin position="175"/>
        <end position="203"/>
    </location>
</feature>
<protein>
    <recommendedName>
        <fullName evidence="7">C3H1-type domain-containing protein</fullName>
    </recommendedName>
</protein>
<name>A0A7N0T8F5_KALFE</name>
<dbReference type="InterPro" id="IPR036855">
    <property type="entry name" value="Znf_CCCH_sf"/>
</dbReference>
<feature type="zinc finger region" description="C3H1-type" evidence="5">
    <location>
        <begin position="37"/>
        <end position="64"/>
    </location>
</feature>
<dbReference type="GO" id="GO:0008270">
    <property type="term" value="F:zinc ion binding"/>
    <property type="evidence" value="ECO:0007669"/>
    <property type="project" value="UniProtKB-KW"/>
</dbReference>
<reference evidence="8" key="1">
    <citation type="submission" date="2021-01" db="UniProtKB">
        <authorList>
            <consortium name="EnsemblPlants"/>
        </authorList>
    </citation>
    <scope>IDENTIFICATION</scope>
</reference>
<dbReference type="FunFam" id="4.10.1000.10:FF:000003">
    <property type="entry name" value="Zinc finger CCCH domain-containing protein"/>
    <property type="match status" value="2"/>
</dbReference>
<feature type="domain" description="C3H1-type" evidence="7">
    <location>
        <begin position="37"/>
        <end position="64"/>
    </location>
</feature>
<dbReference type="PANTHER" id="PTHR12547:SF121">
    <property type="entry name" value="ZINC FINGER CCCH DOMAIN-CONTAINING PROTEIN 39"/>
    <property type="match status" value="1"/>
</dbReference>
<dbReference type="SUPFAM" id="SSF90229">
    <property type="entry name" value="CCCH zinc finger"/>
    <property type="match status" value="3"/>
</dbReference>
<dbReference type="GO" id="GO:0051252">
    <property type="term" value="P:regulation of RNA metabolic process"/>
    <property type="evidence" value="ECO:0007669"/>
    <property type="project" value="UniProtKB-ARBA"/>
</dbReference>
<dbReference type="Gramene" id="Kaladp0024s0785.1.v1.1">
    <property type="protein sequence ID" value="Kaladp0024s0785.1.v1.1"/>
    <property type="gene ID" value="Kaladp0024s0785.v1.1"/>
</dbReference>
<evidence type="ECO:0000259" key="7">
    <source>
        <dbReference type="PROSITE" id="PS50103"/>
    </source>
</evidence>
<dbReference type="Pfam" id="PF00642">
    <property type="entry name" value="zf-CCCH"/>
    <property type="match status" value="2"/>
</dbReference>
<feature type="zinc finger region" description="C3H1-type" evidence="5">
    <location>
        <begin position="98"/>
        <end position="125"/>
    </location>
</feature>
<dbReference type="PROSITE" id="PS50103">
    <property type="entry name" value="ZF_C3H1"/>
    <property type="match status" value="3"/>
</dbReference>
<dbReference type="PANTHER" id="PTHR12547">
    <property type="entry name" value="CCCH ZINC FINGER/TIS11-RELATED"/>
    <property type="match status" value="1"/>
</dbReference>
<dbReference type="SMART" id="SM00356">
    <property type="entry name" value="ZnF_C3H1"/>
    <property type="match status" value="3"/>
</dbReference>
<feature type="domain" description="C3H1-type" evidence="7">
    <location>
        <begin position="98"/>
        <end position="125"/>
    </location>
</feature>
<evidence type="ECO:0000256" key="3">
    <source>
        <dbReference type="ARBA" id="ARBA00022771"/>
    </source>
</evidence>